<keyword evidence="4" id="KW-0274">FAD</keyword>
<evidence type="ECO:0000256" key="1">
    <source>
        <dbReference type="ARBA" id="ARBA00001974"/>
    </source>
</evidence>
<evidence type="ECO:0000256" key="5">
    <source>
        <dbReference type="ARBA" id="ARBA00023002"/>
    </source>
</evidence>
<keyword evidence="10" id="KW-1185">Reference proteome</keyword>
<evidence type="ECO:0000256" key="6">
    <source>
        <dbReference type="SAM" id="MobiDB-lite"/>
    </source>
</evidence>
<evidence type="ECO:0000313" key="10">
    <source>
        <dbReference type="Proteomes" id="UP001390339"/>
    </source>
</evidence>
<dbReference type="EMBL" id="JAPCWZ010000010">
    <property type="protein sequence ID" value="KAK8848420.1"/>
    <property type="molecule type" value="Genomic_DNA"/>
</dbReference>
<dbReference type="Gene3D" id="3.30.465.10">
    <property type="match status" value="1"/>
</dbReference>
<dbReference type="PROSITE" id="PS51387">
    <property type="entry name" value="FAD_PCMH"/>
    <property type="match status" value="1"/>
</dbReference>
<dbReference type="SUPFAM" id="SSF56176">
    <property type="entry name" value="FAD-binding/transporter-associated domain-like"/>
    <property type="match status" value="1"/>
</dbReference>
<keyword evidence="7" id="KW-0732">Signal</keyword>
<dbReference type="InterPro" id="IPR036318">
    <property type="entry name" value="FAD-bd_PCMH-like_sf"/>
</dbReference>
<feature type="compositionally biased region" description="Basic and acidic residues" evidence="6">
    <location>
        <begin position="437"/>
        <end position="448"/>
    </location>
</feature>
<gene>
    <name evidence="9" type="ORF">PGQ11_014900</name>
</gene>
<proteinExistence type="inferred from homology"/>
<evidence type="ECO:0000256" key="4">
    <source>
        <dbReference type="ARBA" id="ARBA00022827"/>
    </source>
</evidence>
<dbReference type="InterPro" id="IPR016166">
    <property type="entry name" value="FAD-bd_PCMH"/>
</dbReference>
<comment type="similarity">
    <text evidence="2">Belongs to the oxygen-dependent FAD-linked oxidoreductase family.</text>
</comment>
<evidence type="ECO:0000256" key="7">
    <source>
        <dbReference type="SAM" id="SignalP"/>
    </source>
</evidence>
<dbReference type="PANTHER" id="PTHR42973">
    <property type="entry name" value="BINDING OXIDOREDUCTASE, PUTATIVE (AFU_ORTHOLOGUE AFUA_1G17690)-RELATED"/>
    <property type="match status" value="1"/>
</dbReference>
<keyword evidence="3" id="KW-0285">Flavoprotein</keyword>
<dbReference type="Gene3D" id="3.40.462.20">
    <property type="match status" value="1"/>
</dbReference>
<reference evidence="9 10" key="1">
    <citation type="journal article" date="2024" name="IMA Fungus">
        <title>Apiospora arundinis, a panoply of carbohydrate-active enzymes and secondary metabolites.</title>
        <authorList>
            <person name="Sorensen T."/>
            <person name="Petersen C."/>
            <person name="Muurmann A.T."/>
            <person name="Christiansen J.V."/>
            <person name="Brundto M.L."/>
            <person name="Overgaard C.K."/>
            <person name="Boysen A.T."/>
            <person name="Wollenberg R.D."/>
            <person name="Larsen T.O."/>
            <person name="Sorensen J.L."/>
            <person name="Nielsen K.L."/>
            <person name="Sondergaard T.E."/>
        </authorList>
    </citation>
    <scope>NUCLEOTIDE SEQUENCE [LARGE SCALE GENOMIC DNA]</scope>
    <source>
        <strain evidence="9 10">AAU 773</strain>
    </source>
</reference>
<dbReference type="Pfam" id="PF01565">
    <property type="entry name" value="FAD_binding_4"/>
    <property type="match status" value="1"/>
</dbReference>
<dbReference type="Gene3D" id="3.30.43.10">
    <property type="entry name" value="Uridine Diphospho-n-acetylenolpyruvylglucosamine Reductase, domain 2"/>
    <property type="match status" value="1"/>
</dbReference>
<dbReference type="Proteomes" id="UP001390339">
    <property type="component" value="Unassembled WGS sequence"/>
</dbReference>
<evidence type="ECO:0000259" key="8">
    <source>
        <dbReference type="PROSITE" id="PS51387"/>
    </source>
</evidence>
<dbReference type="InterPro" id="IPR016167">
    <property type="entry name" value="FAD-bd_PCMH_sub1"/>
</dbReference>
<dbReference type="InterPro" id="IPR050416">
    <property type="entry name" value="FAD-linked_Oxidoreductase"/>
</dbReference>
<evidence type="ECO:0000256" key="3">
    <source>
        <dbReference type="ARBA" id="ARBA00022630"/>
    </source>
</evidence>
<evidence type="ECO:0000313" key="9">
    <source>
        <dbReference type="EMBL" id="KAK8848420.1"/>
    </source>
</evidence>
<dbReference type="InterPro" id="IPR016169">
    <property type="entry name" value="FAD-bd_PCMH_sub2"/>
</dbReference>
<dbReference type="PANTHER" id="PTHR42973:SF9">
    <property type="entry name" value="FAD-BINDING PCMH-TYPE DOMAIN-CONTAINING PROTEIN-RELATED"/>
    <property type="match status" value="1"/>
</dbReference>
<name>A0ABR2HJN8_9PEZI</name>
<feature type="domain" description="FAD-binding PCMH-type" evidence="8">
    <location>
        <begin position="65"/>
        <end position="242"/>
    </location>
</feature>
<keyword evidence="5" id="KW-0560">Oxidoreductase</keyword>
<comment type="caution">
    <text evidence="9">The sequence shown here is derived from an EMBL/GenBank/DDBJ whole genome shotgun (WGS) entry which is preliminary data.</text>
</comment>
<accession>A0ABR2HJN8</accession>
<organism evidence="9 10">
    <name type="scientific">Apiospora arundinis</name>
    <dbReference type="NCBI Taxonomy" id="335852"/>
    <lineage>
        <taxon>Eukaryota</taxon>
        <taxon>Fungi</taxon>
        <taxon>Dikarya</taxon>
        <taxon>Ascomycota</taxon>
        <taxon>Pezizomycotina</taxon>
        <taxon>Sordariomycetes</taxon>
        <taxon>Xylariomycetidae</taxon>
        <taxon>Amphisphaeriales</taxon>
        <taxon>Apiosporaceae</taxon>
        <taxon>Apiospora</taxon>
    </lineage>
</organism>
<comment type="cofactor">
    <cofactor evidence="1">
        <name>FAD</name>
        <dbReference type="ChEBI" id="CHEBI:57692"/>
    </cofactor>
</comment>
<sequence>MLALCRLWALIWFLLDWELLACGTPPCEQYDHSTSLRPRLSGEAQIFLPGSEGYGNATLRWSRLIDPNLAMVVAPKTERDIQETVKYANEIGSPFLTIGGRHGVARALNNAHNAIGIWTRNMRSITVHHDTLSNGSGTATIEPGVETGELTSTLFAQGKTGVSTACDCVGIMGAMLGGGHGFLQGRYGLTADNLVSARVVTADGGSVVTASATQNQDLFWALRGAGHNFGVVASVEYRVFDRRPETDEWAYEEYLFAHDQLEHVYELANGMIGGPVELTHYGHFERRADVDPEHPVVPFWVIWQGPEVPARYTEPLRALGPLVPPKSVVVDITQLNGVAGANLSSPFCGYGAEITMSPVGLRRWNVTALRKAFDVYASLPPRLQASAALLEGYSVEAVQRVPADATAFPDRFNNLLVSPVMIAAAPGGDDDNNDNNGNKDGESGQSDTRAEMQEYANRFRDALLEGSGDRLYAYVNYASGDEGLEAIYGYDQWRLEKLRRLKQIWDPKGRMDFYNPIS</sequence>
<dbReference type="InterPro" id="IPR006094">
    <property type="entry name" value="Oxid_FAD_bind_N"/>
</dbReference>
<feature type="region of interest" description="Disordered" evidence="6">
    <location>
        <begin position="426"/>
        <end position="448"/>
    </location>
</feature>
<protein>
    <submittedName>
        <fullName evidence="9">FAD-binding domain-containing protein</fullName>
    </submittedName>
</protein>
<feature type="chain" id="PRO_5047168110" evidence="7">
    <location>
        <begin position="24"/>
        <end position="518"/>
    </location>
</feature>
<evidence type="ECO:0000256" key="2">
    <source>
        <dbReference type="ARBA" id="ARBA00005466"/>
    </source>
</evidence>
<feature type="signal peptide" evidence="7">
    <location>
        <begin position="1"/>
        <end position="23"/>
    </location>
</feature>